<gene>
    <name evidence="2" type="primary">uppS</name>
    <name evidence="3" type="ordered locus">Mpet_0736</name>
</gene>
<comment type="function">
    <text evidence="2">Catalyzes the sequential condensation of isopentenyl diphosphate (IPP) with geranylgeranyl diphosphate (GGPP) to yield (2Z,6Z,10Z,14Z,18Z,22Z,26Z,30E,34E,38E)-undecaprenyl diphosphate (tritrans,heptacis-UPP). It is probably the precursor of glycosyl carrier lipids.</text>
</comment>
<dbReference type="Gene3D" id="3.40.1180.10">
    <property type="entry name" value="Decaprenyl diphosphate synthase-like"/>
    <property type="match status" value="1"/>
</dbReference>
<feature type="binding site" evidence="2">
    <location>
        <begin position="33"/>
        <end position="36"/>
    </location>
    <ligand>
        <name>substrate</name>
    </ligand>
</feature>
<dbReference type="InterPro" id="IPR001441">
    <property type="entry name" value="UPP_synth-like"/>
</dbReference>
<dbReference type="NCBIfam" id="TIGR00055">
    <property type="entry name" value="uppS"/>
    <property type="match status" value="1"/>
</dbReference>
<keyword evidence="2" id="KW-0460">Magnesium</keyword>
<dbReference type="PANTHER" id="PTHR10291:SF43">
    <property type="entry name" value="DEHYDRODOLICHYL DIPHOSPHATE SYNTHASE COMPLEX SUBUNIT DHDDS"/>
    <property type="match status" value="1"/>
</dbReference>
<keyword evidence="4" id="KW-1185">Reference proteome</keyword>
<proteinExistence type="inferred from homology"/>
<name>E1RIJ7_METP4</name>
<dbReference type="STRING" id="679926.Mpet_0736"/>
<protein>
    <recommendedName>
        <fullName evidence="2">Tritrans,polycis-undecaprenyl-diphosphate synthase (geranylgeranyl-diphosphate specific)</fullName>
        <ecNumber evidence="2">2.5.1.89</ecNumber>
    </recommendedName>
    <alternativeName>
        <fullName evidence="2">Undecaprenyl diphosphate synthase</fullName>
        <shortName evidence="2">UDS</shortName>
    </alternativeName>
    <alternativeName>
        <fullName evidence="2">Undecaprenyl pyrophosphate synthase</fullName>
        <shortName evidence="2">UPP synthase</shortName>
    </alternativeName>
</protein>
<dbReference type="GO" id="GO:0045547">
    <property type="term" value="F:ditrans,polycis-polyprenyl diphosphate synthase [(2E,6E)-farnesyl diphosphate specific] activity"/>
    <property type="evidence" value="ECO:0007669"/>
    <property type="project" value="TreeGrafter"/>
</dbReference>
<evidence type="ECO:0000313" key="4">
    <source>
        <dbReference type="Proteomes" id="UP000006565"/>
    </source>
</evidence>
<dbReference type="eggNOG" id="arCOG01532">
    <property type="taxonomic scope" value="Archaea"/>
</dbReference>
<feature type="binding site" evidence="2">
    <location>
        <begin position="209"/>
        <end position="211"/>
    </location>
    <ligand>
        <name>substrate</name>
    </ligand>
</feature>
<comment type="caution">
    <text evidence="2">Lacks conserved residue(s) required for the propagation of feature annotation.</text>
</comment>
<evidence type="ECO:0000256" key="1">
    <source>
        <dbReference type="ARBA" id="ARBA00022679"/>
    </source>
</evidence>
<dbReference type="Proteomes" id="UP000006565">
    <property type="component" value="Chromosome"/>
</dbReference>
<keyword evidence="1 2" id="KW-0808">Transferase</keyword>
<dbReference type="KEGG" id="mpi:Mpet_0736"/>
<feature type="active site" evidence="2">
    <location>
        <position position="32"/>
    </location>
</feature>
<sequence length="257" mass="30012">MRKPGQVLESFYERRILGQCRHIPDHIAIIQDGNRRYAKERGIDVAIGHRMGAEKTNMVLEWARDIGVRHLTLYCFSTENFNRSEYEQNELFKLFTEKAMETLEDERVHENRIRFQMVGDRDLVPEDLLKRIEKVEEVTKNYNNFTINLALAYGGRNEILHATKSILNDIERGVLTPEDITEDLINAHLYHGMNIPPVDLIIRTGDDKRTSNFLPWLANGNESAVYFCAPYWPVFRKIDLLRGIRVFSNRVDSSYLP</sequence>
<dbReference type="AlphaFoldDB" id="E1RIJ7"/>
<dbReference type="EC" id="2.5.1.89" evidence="2"/>
<dbReference type="HAMAP" id="MF_01139">
    <property type="entry name" value="ISPT"/>
    <property type="match status" value="1"/>
</dbReference>
<dbReference type="CDD" id="cd00475">
    <property type="entry name" value="Cis_IPPS"/>
    <property type="match status" value="1"/>
</dbReference>
<evidence type="ECO:0000256" key="2">
    <source>
        <dbReference type="HAMAP-Rule" id="MF_01139"/>
    </source>
</evidence>
<dbReference type="GO" id="GO:0000287">
    <property type="term" value="F:magnesium ion binding"/>
    <property type="evidence" value="ECO:0007669"/>
    <property type="project" value="UniProtKB-UniRule"/>
</dbReference>
<feature type="binding site" evidence="2">
    <location>
        <position position="32"/>
    </location>
    <ligand>
        <name>Mg(2+)</name>
        <dbReference type="ChEBI" id="CHEBI:18420"/>
    </ligand>
</feature>
<reference evidence="3 4" key="1">
    <citation type="journal article" date="2010" name="Stand. Genomic Sci.">
        <title>Complete genome sequence of Methanoplanus petrolearius type strain (SEBR 4847).</title>
        <authorList>
            <person name="Brambilla E."/>
            <person name="Djao O.D."/>
            <person name="Daligault H."/>
            <person name="Lapidus A."/>
            <person name="Lucas S."/>
            <person name="Hammon N."/>
            <person name="Nolan M."/>
            <person name="Tice H."/>
            <person name="Cheng J.F."/>
            <person name="Han C."/>
            <person name="Tapia R."/>
            <person name="Goodwin L."/>
            <person name="Pitluck S."/>
            <person name="Liolios K."/>
            <person name="Ivanova N."/>
            <person name="Mavromatis K."/>
            <person name="Mikhailova N."/>
            <person name="Pati A."/>
            <person name="Chen A."/>
            <person name="Palaniappan K."/>
            <person name="Land M."/>
            <person name="Hauser L."/>
            <person name="Chang Y.J."/>
            <person name="Jeffries C.D."/>
            <person name="Rohde M."/>
            <person name="Spring S."/>
            <person name="Sikorski J."/>
            <person name="Goker M."/>
            <person name="Woyke T."/>
            <person name="Bristow J."/>
            <person name="Eisen J.A."/>
            <person name="Markowitz V."/>
            <person name="Hugenholtz P."/>
            <person name="Kyrpides N.C."/>
            <person name="Klenk H.P."/>
        </authorList>
    </citation>
    <scope>NUCLEOTIDE SEQUENCE [LARGE SCALE GENOMIC DNA]</scope>
    <source>
        <strain evidence="4">DSM 11571 / OCM 486 / SEBR 4847</strain>
    </source>
</reference>
<comment type="cofactor">
    <cofactor evidence="2">
        <name>Mg(2+)</name>
        <dbReference type="ChEBI" id="CHEBI:18420"/>
    </cofactor>
    <text evidence="2">Binds 2 magnesium ions per subunit.</text>
</comment>
<dbReference type="GeneID" id="9743189"/>
<comment type="catalytic activity">
    <reaction evidence="2">
        <text>geranylgeranyl diphosphate + 7 isopentenyl diphosphate = tri-trans,hepta-cis-undecaprenyl diphosphate + 7 diphosphate</text>
        <dbReference type="Rhea" id="RHEA:27622"/>
        <dbReference type="ChEBI" id="CHEBI:33019"/>
        <dbReference type="ChEBI" id="CHEBI:57533"/>
        <dbReference type="ChEBI" id="CHEBI:60388"/>
        <dbReference type="ChEBI" id="CHEBI:128769"/>
        <dbReference type="EC" id="2.5.1.89"/>
    </reaction>
</comment>
<dbReference type="InterPro" id="IPR036424">
    <property type="entry name" value="UPP_synth-like_sf"/>
</dbReference>
<keyword evidence="2" id="KW-0479">Metal-binding</keyword>
<dbReference type="HOGENOM" id="CLU_038505_2_0_2"/>
<comment type="subunit">
    <text evidence="2">Homodimer.</text>
</comment>
<dbReference type="OrthoDB" id="8293at2157"/>
<dbReference type="RefSeq" id="WP_013328688.1">
    <property type="nucleotide sequence ID" value="NC_014507.1"/>
</dbReference>
<dbReference type="Pfam" id="PF01255">
    <property type="entry name" value="Prenyltransf"/>
    <property type="match status" value="1"/>
</dbReference>
<accession>E1RIJ7</accession>
<dbReference type="GO" id="GO:0016094">
    <property type="term" value="P:polyprenol biosynthetic process"/>
    <property type="evidence" value="ECO:0007669"/>
    <property type="project" value="TreeGrafter"/>
</dbReference>
<comment type="similarity">
    <text evidence="2">Belongs to the UPP synthase family.</text>
</comment>
<feature type="binding site" evidence="2">
    <location>
        <begin position="77"/>
        <end position="79"/>
    </location>
    <ligand>
        <name>substrate</name>
    </ligand>
</feature>
<feature type="binding site" evidence="2">
    <location>
        <position position="203"/>
    </location>
    <ligand>
        <name>substrate</name>
    </ligand>
</feature>
<feature type="active site" description="Proton acceptor" evidence="2">
    <location>
        <position position="80"/>
    </location>
</feature>
<feature type="binding site" evidence="2">
    <location>
        <position position="83"/>
    </location>
    <ligand>
        <name>substrate</name>
    </ligand>
</feature>
<evidence type="ECO:0000313" key="3">
    <source>
        <dbReference type="EMBL" id="ADN35510.1"/>
    </source>
</evidence>
<feature type="binding site" evidence="2">
    <location>
        <position position="81"/>
    </location>
    <ligand>
        <name>substrate</name>
    </ligand>
</feature>
<dbReference type="SUPFAM" id="SSF64005">
    <property type="entry name" value="Undecaprenyl diphosphate synthase"/>
    <property type="match status" value="1"/>
</dbReference>
<feature type="binding site" evidence="2">
    <location>
        <position position="49"/>
    </location>
    <ligand>
        <name>substrate</name>
    </ligand>
</feature>
<dbReference type="PANTHER" id="PTHR10291">
    <property type="entry name" value="DEHYDRODOLICHYL DIPHOSPHATE SYNTHASE FAMILY MEMBER"/>
    <property type="match status" value="1"/>
</dbReference>
<feature type="binding site" evidence="2">
    <location>
        <position position="222"/>
    </location>
    <ligand>
        <name>Mg(2+)</name>
        <dbReference type="ChEBI" id="CHEBI:18420"/>
    </ligand>
</feature>
<dbReference type="EMBL" id="CP002117">
    <property type="protein sequence ID" value="ADN35510.1"/>
    <property type="molecule type" value="Genomic_DNA"/>
</dbReference>
<organism evidence="3 4">
    <name type="scientific">Methanolacinia petrolearia (strain DSM 11571 / OCM 486 / SEBR 4847)</name>
    <name type="common">Methanoplanus petrolearius</name>
    <dbReference type="NCBI Taxonomy" id="679926"/>
    <lineage>
        <taxon>Archaea</taxon>
        <taxon>Methanobacteriati</taxon>
        <taxon>Methanobacteriota</taxon>
        <taxon>Stenosarchaea group</taxon>
        <taxon>Methanomicrobia</taxon>
        <taxon>Methanomicrobiales</taxon>
        <taxon>Methanomicrobiaceae</taxon>
        <taxon>Methanolacinia</taxon>
    </lineage>
</organism>